<dbReference type="EMBL" id="CAJVQB010007213">
    <property type="protein sequence ID" value="CAG8699177.1"/>
    <property type="molecule type" value="Genomic_DNA"/>
</dbReference>
<evidence type="ECO:0000313" key="1">
    <source>
        <dbReference type="EMBL" id="CAG8699177.1"/>
    </source>
</evidence>
<organism evidence="1 2">
    <name type="scientific">Gigaspora margarita</name>
    <dbReference type="NCBI Taxonomy" id="4874"/>
    <lineage>
        <taxon>Eukaryota</taxon>
        <taxon>Fungi</taxon>
        <taxon>Fungi incertae sedis</taxon>
        <taxon>Mucoromycota</taxon>
        <taxon>Glomeromycotina</taxon>
        <taxon>Glomeromycetes</taxon>
        <taxon>Diversisporales</taxon>
        <taxon>Gigasporaceae</taxon>
        <taxon>Gigaspora</taxon>
    </lineage>
</organism>
<keyword evidence="2" id="KW-1185">Reference proteome</keyword>
<proteinExistence type="predicted"/>
<gene>
    <name evidence="1" type="ORF">GMARGA_LOCUS12010</name>
</gene>
<name>A0ABN7UYP5_GIGMA</name>
<comment type="caution">
    <text evidence="1">The sequence shown here is derived from an EMBL/GenBank/DDBJ whole genome shotgun (WGS) entry which is preliminary data.</text>
</comment>
<evidence type="ECO:0000313" key="2">
    <source>
        <dbReference type="Proteomes" id="UP000789901"/>
    </source>
</evidence>
<accession>A0ABN7UYP5</accession>
<dbReference type="Proteomes" id="UP000789901">
    <property type="component" value="Unassembled WGS sequence"/>
</dbReference>
<sequence length="39" mass="4452">MWIGTAEQKQLILIGEVIHQKALKFAAMLEVLKKAEMLQ</sequence>
<reference evidence="1 2" key="1">
    <citation type="submission" date="2021-06" db="EMBL/GenBank/DDBJ databases">
        <authorList>
            <person name="Kallberg Y."/>
            <person name="Tangrot J."/>
            <person name="Rosling A."/>
        </authorList>
    </citation>
    <scope>NUCLEOTIDE SEQUENCE [LARGE SCALE GENOMIC DNA]</scope>
    <source>
        <strain evidence="1 2">120-4 pot B 10/14</strain>
    </source>
</reference>
<protein>
    <submittedName>
        <fullName evidence="1">45686_t:CDS:1</fullName>
    </submittedName>
</protein>